<accession>A0A4Q7VM60</accession>
<sequence>MSSKIEIIKELLSDFCNEILNSPSYAKICHRVLHELEQHPDHPLARGKENIWAAGIAHAVGSINFLFQSSSSPHISVNDLNYFFGTRATTTGKKSLDLRDLLHISAYSSDYQISQTSSDDPLDQIKEAIVKKFGVPEEDVEAILSSINRPDCPVIPKTDYSAIRIIPKEKFWDWVETQIDLDQIDPNMRQDYNVYLVYDIELKSSIEEELHLKYKEIWKIEATRYINPESDFPTGSFLEFLQWFEVRISSHVMDLTGELLDDFNEEDLDDEFESDDNNFPPDFSLN</sequence>
<name>A0A4Q7VM60_9BACT</name>
<feature type="domain" description="DUF6398" evidence="1">
    <location>
        <begin position="8"/>
        <end position="112"/>
    </location>
</feature>
<dbReference type="OrthoDB" id="6399948at2"/>
<evidence type="ECO:0000313" key="3">
    <source>
        <dbReference type="Proteomes" id="UP000293562"/>
    </source>
</evidence>
<gene>
    <name evidence="2" type="ORF">EV201_1936</name>
</gene>
<comment type="caution">
    <text evidence="2">The sequence shown here is derived from an EMBL/GenBank/DDBJ whole genome shotgun (WGS) entry which is preliminary data.</text>
</comment>
<dbReference type="RefSeq" id="WP_130307310.1">
    <property type="nucleotide sequence ID" value="NZ_SHKN01000001.1"/>
</dbReference>
<evidence type="ECO:0000313" key="2">
    <source>
        <dbReference type="EMBL" id="RZT97274.1"/>
    </source>
</evidence>
<dbReference type="EMBL" id="SHKN01000001">
    <property type="protein sequence ID" value="RZT97274.1"/>
    <property type="molecule type" value="Genomic_DNA"/>
</dbReference>
<reference evidence="2 3" key="1">
    <citation type="submission" date="2019-02" db="EMBL/GenBank/DDBJ databases">
        <title>Genomic Encyclopedia of Type Strains, Phase IV (KMG-IV): sequencing the most valuable type-strain genomes for metagenomic binning, comparative biology and taxonomic classification.</title>
        <authorList>
            <person name="Goeker M."/>
        </authorList>
    </citation>
    <scope>NUCLEOTIDE SEQUENCE [LARGE SCALE GENOMIC DNA]</scope>
    <source>
        <strain evidence="2 3">DSM 28825</strain>
    </source>
</reference>
<dbReference type="InterPro" id="IPR045651">
    <property type="entry name" value="DUF6398"/>
</dbReference>
<proteinExistence type="predicted"/>
<dbReference type="Proteomes" id="UP000293562">
    <property type="component" value="Unassembled WGS sequence"/>
</dbReference>
<protein>
    <recommendedName>
        <fullName evidence="1">DUF6398 domain-containing protein</fullName>
    </recommendedName>
</protein>
<evidence type="ECO:0000259" key="1">
    <source>
        <dbReference type="Pfam" id="PF19935"/>
    </source>
</evidence>
<dbReference type="Pfam" id="PF19935">
    <property type="entry name" value="DUF6398"/>
    <property type="match status" value="1"/>
</dbReference>
<keyword evidence="3" id="KW-1185">Reference proteome</keyword>
<dbReference type="AlphaFoldDB" id="A0A4Q7VM60"/>
<organism evidence="2 3">
    <name type="scientific">Ancylomarina subtilis</name>
    <dbReference type="NCBI Taxonomy" id="1639035"/>
    <lineage>
        <taxon>Bacteria</taxon>
        <taxon>Pseudomonadati</taxon>
        <taxon>Bacteroidota</taxon>
        <taxon>Bacteroidia</taxon>
        <taxon>Marinilabiliales</taxon>
        <taxon>Marinifilaceae</taxon>
        <taxon>Ancylomarina</taxon>
    </lineage>
</organism>